<dbReference type="SUPFAM" id="SSF52218">
    <property type="entry name" value="Flavoproteins"/>
    <property type="match status" value="1"/>
</dbReference>
<dbReference type="InterPro" id="IPR003097">
    <property type="entry name" value="CysJ-like_FAD-binding"/>
</dbReference>
<dbReference type="EMBL" id="CP034035">
    <property type="protein sequence ID" value="QCR09447.1"/>
    <property type="molecule type" value="Genomic_DNA"/>
</dbReference>
<dbReference type="KEGG" id="brb:EH207_13535"/>
<evidence type="ECO:0000256" key="3">
    <source>
        <dbReference type="ARBA" id="ARBA00022630"/>
    </source>
</evidence>
<dbReference type="InterPro" id="IPR039261">
    <property type="entry name" value="FNR_nucleotide-bd"/>
</dbReference>
<comment type="subunit">
    <text evidence="11 12">Alpha(8)-beta(8). The alpha component is a flavoprotein, the beta component is a hemoprotein.</text>
</comment>
<feature type="domain" description="Flavodoxin-like" evidence="14">
    <location>
        <begin position="75"/>
        <end position="213"/>
    </location>
</feature>
<dbReference type="FunFam" id="3.40.50.80:FF:000001">
    <property type="entry name" value="NADPH--cytochrome P450 reductase 1"/>
    <property type="match status" value="1"/>
</dbReference>
<proteinExistence type="inferred from homology"/>
<evidence type="ECO:0000256" key="10">
    <source>
        <dbReference type="ARBA" id="ARBA00052219"/>
    </source>
</evidence>
<dbReference type="InterPro" id="IPR017938">
    <property type="entry name" value="Riboflavin_synthase-like_b-brl"/>
</dbReference>
<accession>A0A4P8QQM5</accession>
<comment type="catalytic activity">
    <reaction evidence="10 11 12">
        <text>hydrogen sulfide + 3 NADP(+) + 3 H2O = sulfite + 3 NADPH + 4 H(+)</text>
        <dbReference type="Rhea" id="RHEA:13801"/>
        <dbReference type="ChEBI" id="CHEBI:15377"/>
        <dbReference type="ChEBI" id="CHEBI:15378"/>
        <dbReference type="ChEBI" id="CHEBI:17359"/>
        <dbReference type="ChEBI" id="CHEBI:29919"/>
        <dbReference type="ChEBI" id="CHEBI:57783"/>
        <dbReference type="ChEBI" id="CHEBI:58349"/>
        <dbReference type="EC" id="1.8.1.2"/>
    </reaction>
</comment>
<dbReference type="UniPathway" id="UPA00140">
    <property type="reaction ID" value="UER00207"/>
</dbReference>
<dbReference type="Gene3D" id="3.40.50.80">
    <property type="entry name" value="Nucleotide-binding domain of ferredoxin-NADP reductase (FNR) module"/>
    <property type="match status" value="1"/>
</dbReference>
<evidence type="ECO:0000256" key="8">
    <source>
        <dbReference type="ARBA" id="ARBA00023002"/>
    </source>
</evidence>
<dbReference type="PANTHER" id="PTHR19384:SF128">
    <property type="entry name" value="NADPH OXIDOREDUCTASE A"/>
    <property type="match status" value="1"/>
</dbReference>
<dbReference type="CDD" id="cd06199">
    <property type="entry name" value="SiR"/>
    <property type="match status" value="1"/>
</dbReference>
<comment type="pathway">
    <text evidence="11 12">Sulfur metabolism; hydrogen sulfide biosynthesis; hydrogen sulfide from sulfite (NADPH route): step 1/1.</text>
</comment>
<comment type="cofactor">
    <cofactor evidence="11 12 13">
        <name>FAD</name>
        <dbReference type="ChEBI" id="CHEBI:57692"/>
    </cofactor>
    <text evidence="11 12 13">Binds 1 FAD per subunit.</text>
</comment>
<name>A0A4P8QQM5_9GAMM</name>
<keyword evidence="5 11" id="KW-0274">FAD</keyword>
<evidence type="ECO:0000256" key="4">
    <source>
        <dbReference type="ARBA" id="ARBA00022643"/>
    </source>
</evidence>
<dbReference type="GO" id="GO:0000103">
    <property type="term" value="P:sulfate assimilation"/>
    <property type="evidence" value="ECO:0007669"/>
    <property type="project" value="UniProtKB-UniRule"/>
</dbReference>
<dbReference type="AlphaFoldDB" id="A0A4P8QQM5"/>
<dbReference type="InterPro" id="IPR023173">
    <property type="entry name" value="NADPH_Cyt_P450_Rdtase_alpha"/>
</dbReference>
<dbReference type="FunFam" id="3.40.50.360:FF:000018">
    <property type="entry name" value="Sulfite reductase [NADPH] flavoprotein alpha-component"/>
    <property type="match status" value="1"/>
</dbReference>
<feature type="binding site" evidence="11 13">
    <location>
        <begin position="417"/>
        <end position="419"/>
    </location>
    <ligand>
        <name>FAD</name>
        <dbReference type="ChEBI" id="CHEBI:57692"/>
    </ligand>
</feature>
<feature type="binding site" evidence="11">
    <location>
        <position position="369"/>
    </location>
    <ligand>
        <name>FAD</name>
        <dbReference type="ChEBI" id="CHEBI:57692"/>
    </ligand>
</feature>
<dbReference type="PRINTS" id="PR00371">
    <property type="entry name" value="FPNCR"/>
</dbReference>
<dbReference type="InterPro" id="IPR010199">
    <property type="entry name" value="CysJ"/>
</dbReference>
<dbReference type="GO" id="GO:0050660">
    <property type="term" value="F:flavin adenine dinucleotide binding"/>
    <property type="evidence" value="ECO:0007669"/>
    <property type="project" value="InterPro"/>
</dbReference>
<dbReference type="InterPro" id="IPR029758">
    <property type="entry name" value="CysJ_Proteobact"/>
</dbReference>
<keyword evidence="17" id="KW-1185">Reference proteome</keyword>
<keyword evidence="2 11" id="KW-0028">Amino-acid biosynthesis</keyword>
<dbReference type="GO" id="GO:0019344">
    <property type="term" value="P:cysteine biosynthetic process"/>
    <property type="evidence" value="ECO:0007669"/>
    <property type="project" value="UniProtKB-KW"/>
</dbReference>
<evidence type="ECO:0000256" key="9">
    <source>
        <dbReference type="ARBA" id="ARBA00023192"/>
    </source>
</evidence>
<evidence type="ECO:0000256" key="6">
    <source>
        <dbReference type="ARBA" id="ARBA00022857"/>
    </source>
</evidence>
<organism evidence="16 17">
    <name type="scientific">Brenneria rubrifaciens</name>
    <dbReference type="NCBI Taxonomy" id="55213"/>
    <lineage>
        <taxon>Bacteria</taxon>
        <taxon>Pseudomonadati</taxon>
        <taxon>Pseudomonadota</taxon>
        <taxon>Gammaproteobacteria</taxon>
        <taxon>Enterobacterales</taxon>
        <taxon>Pectobacteriaceae</taxon>
        <taxon>Brenneria</taxon>
    </lineage>
</organism>
<dbReference type="HAMAP" id="MF_01541">
    <property type="entry name" value="CysJ"/>
    <property type="match status" value="1"/>
</dbReference>
<dbReference type="RefSeq" id="WP_137714454.1">
    <property type="nucleotide sequence ID" value="NZ_CP034035.1"/>
</dbReference>
<evidence type="ECO:0000256" key="2">
    <source>
        <dbReference type="ARBA" id="ARBA00022605"/>
    </source>
</evidence>
<dbReference type="PROSITE" id="PS50902">
    <property type="entry name" value="FLAVODOXIN_LIKE"/>
    <property type="match status" value="1"/>
</dbReference>
<comment type="similarity">
    <text evidence="11">In the N-terminal section; belongs to the flavodoxin family.</text>
</comment>
<evidence type="ECO:0000256" key="12">
    <source>
        <dbReference type="PIRNR" id="PIRNR000207"/>
    </source>
</evidence>
<dbReference type="InterPro" id="IPR017927">
    <property type="entry name" value="FAD-bd_FR_type"/>
</dbReference>
<feature type="binding site" evidence="11 13">
    <location>
        <position position="335"/>
    </location>
    <ligand>
        <name>FAD</name>
        <dbReference type="ChEBI" id="CHEBI:57692"/>
    </ligand>
</feature>
<evidence type="ECO:0000259" key="15">
    <source>
        <dbReference type="PROSITE" id="PS51384"/>
    </source>
</evidence>
<evidence type="ECO:0000313" key="17">
    <source>
        <dbReference type="Proteomes" id="UP000299580"/>
    </source>
</evidence>
<dbReference type="InterPro" id="IPR001433">
    <property type="entry name" value="OxRdtase_FAD/NAD-bd"/>
</dbReference>
<dbReference type="EC" id="1.8.1.2" evidence="11 12"/>
<evidence type="ECO:0000256" key="7">
    <source>
        <dbReference type="ARBA" id="ARBA00022982"/>
    </source>
</evidence>
<feature type="binding site" evidence="11 13">
    <location>
        <begin position="538"/>
        <end position="542"/>
    </location>
    <ligand>
        <name>NADP(+)</name>
        <dbReference type="ChEBI" id="CHEBI:58349"/>
    </ligand>
</feature>
<feature type="binding site" evidence="11 13">
    <location>
        <begin position="399"/>
        <end position="402"/>
    </location>
    <ligand>
        <name>FAD</name>
        <dbReference type="ChEBI" id="CHEBI:57692"/>
    </ligand>
</feature>
<dbReference type="Pfam" id="PF00175">
    <property type="entry name" value="NAD_binding_1"/>
    <property type="match status" value="1"/>
</dbReference>
<comment type="similarity">
    <text evidence="11">Belongs to the NADPH-dependent sulphite reductase flavoprotein subunit CysJ family.</text>
</comment>
<gene>
    <name evidence="11" type="primary">cysJ</name>
    <name evidence="16" type="ORF">EH207_13535</name>
</gene>
<keyword evidence="6 11" id="KW-0521">NADP</keyword>
<comment type="caution">
    <text evidence="11">Lacks conserved residue(s) required for the propagation of feature annotation.</text>
</comment>
<dbReference type="SUPFAM" id="SSF63380">
    <property type="entry name" value="Riboflavin synthase domain-like"/>
    <property type="match status" value="1"/>
</dbReference>
<feature type="binding site" evidence="11 13">
    <location>
        <begin position="128"/>
        <end position="131"/>
    </location>
    <ligand>
        <name>FMN</name>
        <dbReference type="ChEBI" id="CHEBI:58210"/>
    </ligand>
</feature>
<keyword evidence="4 11" id="KW-0288">FMN</keyword>
<dbReference type="Gene3D" id="1.20.990.10">
    <property type="entry name" value="NADPH-cytochrome p450 Reductase, Chain A, domain 3"/>
    <property type="match status" value="1"/>
</dbReference>
<dbReference type="SUPFAM" id="SSF52343">
    <property type="entry name" value="Ferredoxin reductase-like, C-terminal NADP-linked domain"/>
    <property type="match status" value="1"/>
</dbReference>
<comment type="similarity">
    <text evidence="11">In the C-terminal section; belongs to the flavoprotein pyridine nucleotide cytochrome reductase family.</text>
</comment>
<evidence type="ECO:0000259" key="14">
    <source>
        <dbReference type="PROSITE" id="PS50902"/>
    </source>
</evidence>
<dbReference type="NCBIfam" id="TIGR01931">
    <property type="entry name" value="cysJ"/>
    <property type="match status" value="1"/>
</dbReference>
<dbReference type="Gene3D" id="2.40.30.10">
    <property type="entry name" value="Translation factors"/>
    <property type="match status" value="1"/>
</dbReference>
<dbReference type="InterPro" id="IPR029039">
    <property type="entry name" value="Flavoprotein-like_sf"/>
</dbReference>
<feature type="binding site" evidence="11 13">
    <location>
        <begin position="81"/>
        <end position="86"/>
    </location>
    <ligand>
        <name>FMN</name>
        <dbReference type="ChEBI" id="CHEBI:58210"/>
    </ligand>
</feature>
<dbReference type="Gene3D" id="3.40.50.360">
    <property type="match status" value="1"/>
</dbReference>
<dbReference type="GO" id="GO:0070814">
    <property type="term" value="P:hydrogen sulfide biosynthetic process"/>
    <property type="evidence" value="ECO:0007669"/>
    <property type="project" value="UniProtKB-UniRule"/>
</dbReference>
<feature type="binding site" evidence="11 13">
    <location>
        <position position="612"/>
    </location>
    <ligand>
        <name>FAD</name>
        <dbReference type="ChEBI" id="CHEBI:57692"/>
    </ligand>
</feature>
<feature type="binding site" evidence="11 13">
    <location>
        <position position="423"/>
    </location>
    <ligand>
        <name>FAD</name>
        <dbReference type="ChEBI" id="CHEBI:57692"/>
    </ligand>
</feature>
<keyword evidence="1 11" id="KW-0813">Transport</keyword>
<dbReference type="PRINTS" id="PR00369">
    <property type="entry name" value="FLAVODOXIN"/>
</dbReference>
<dbReference type="Pfam" id="PF00667">
    <property type="entry name" value="FAD_binding_1"/>
    <property type="match status" value="1"/>
</dbReference>
<dbReference type="InterPro" id="IPR001094">
    <property type="entry name" value="Flavdoxin-like"/>
</dbReference>
<reference evidence="16 17" key="1">
    <citation type="submission" date="2018-11" db="EMBL/GenBank/DDBJ databases">
        <title>Genome sequences of Brenneria nigrifluens and Brenneria rubrifaciens.</title>
        <authorList>
            <person name="Poret-Peterson A.T."/>
            <person name="McClean A.E."/>
            <person name="Kluepfel D.A."/>
        </authorList>
    </citation>
    <scope>NUCLEOTIDE SEQUENCE [LARGE SCALE GENOMIC DNA]</scope>
    <source>
        <strain evidence="16 17">6D370</strain>
    </source>
</reference>
<feature type="binding site" evidence="11 13">
    <location>
        <position position="574"/>
    </location>
    <ligand>
        <name>NADP(+)</name>
        <dbReference type="ChEBI" id="CHEBI:58349"/>
    </ligand>
</feature>
<dbReference type="InterPro" id="IPR001709">
    <property type="entry name" value="Flavoprot_Pyr_Nucl_cyt_Rdtase"/>
</dbReference>
<dbReference type="PROSITE" id="PS51384">
    <property type="entry name" value="FAD_FR"/>
    <property type="match status" value="1"/>
</dbReference>
<dbReference type="Proteomes" id="UP000299580">
    <property type="component" value="Chromosome"/>
</dbReference>
<dbReference type="GO" id="GO:0005829">
    <property type="term" value="C:cytosol"/>
    <property type="evidence" value="ECO:0007669"/>
    <property type="project" value="TreeGrafter"/>
</dbReference>
<keyword evidence="3 11" id="KW-0285">Flavoprotein</keyword>
<sequence>MKTPVSPTPSLPLSAEQLSRLQAATGDFSPAQLAWLSGYFWGLLQQPGAQTHPGVAADAANPGAATAIAASVPNITLISASQTGNARRVAEQLRDDLLAAKLTVNLVNAGDYKFKQIGQEKLLLIVTSTQGEGEPPEEAVALYKFLFSKKAPSLKETAFAVFGLGDTSYEFFSKAGNDFDRRLAELGAERLLDRVDADVDYQAPAEQWRRQLVDLLQARLPAQNETRVQASTRGALDEITSSPYSKTSPLHATFSVNQKITGRNSEKDVRHIEIDLGDSGLRYQPGDALGVWFDNDPALVGEILELLWLKGDEPVDVDGNTLPLSQALKSHFELTQNTAPMVEKYAALSRDETLLALVSDKPALQQFAQRTPLADMVRQAPVELTAEQLTGLLRPLTPRLYSIASAQAEVENEVHITVGVVRYDINGRARAGGASSYLADRLNEDDEIRVFIEHNDNFRLPADPDAPIIMIGPGTGIAPFRAFMQQREAEGAEGKNWLFFGNPHFTEDFLYQVEWQRYVKEGLLTNIDLAWSRDWAQKVYVQDKLREKGAEVWRWLQEGAHLYVCGDANRMAKDVEQALLEVAVEHGGMDIEQADEFLSDLRLERRYQRDVY</sequence>
<evidence type="ECO:0000256" key="13">
    <source>
        <dbReference type="PIRSR" id="PIRSR000207-1"/>
    </source>
</evidence>
<feature type="binding site" evidence="11 13">
    <location>
        <begin position="532"/>
        <end position="533"/>
    </location>
    <ligand>
        <name>NADP(+)</name>
        <dbReference type="ChEBI" id="CHEBI:58349"/>
    </ligand>
</feature>
<keyword evidence="9 11" id="KW-0198">Cysteine biosynthesis</keyword>
<evidence type="ECO:0000256" key="11">
    <source>
        <dbReference type="HAMAP-Rule" id="MF_01541"/>
    </source>
</evidence>
<comment type="function">
    <text evidence="11 12">Component of the sulfite reductase complex that catalyzes the 6-electron reduction of sulfite to sulfide. This is one of several activities required for the biosynthesis of L-cysteine from sulfate. The flavoprotein component catalyzes the electron flow from NADPH -&gt; FAD -&gt; FMN to the hemoprotein component.</text>
</comment>
<feature type="binding site" evidence="11 13">
    <location>
        <begin position="432"/>
        <end position="435"/>
    </location>
    <ligand>
        <name>FAD</name>
        <dbReference type="ChEBI" id="CHEBI:57692"/>
    </ligand>
</feature>
<dbReference type="NCBIfam" id="NF008197">
    <property type="entry name" value="PRK10953.1"/>
    <property type="match status" value="1"/>
</dbReference>
<evidence type="ECO:0000313" key="16">
    <source>
        <dbReference type="EMBL" id="QCR09447.1"/>
    </source>
</evidence>
<protein>
    <recommendedName>
        <fullName evidence="11 12">Sulfite reductase [NADPH] flavoprotein alpha-component</fullName>
        <shortName evidence="11 12">SiR-FP</shortName>
        <ecNumber evidence="11 12">1.8.1.2</ecNumber>
    </recommendedName>
</protein>
<dbReference type="PANTHER" id="PTHR19384">
    <property type="entry name" value="NITRIC OXIDE SYNTHASE-RELATED"/>
    <property type="match status" value="1"/>
</dbReference>
<evidence type="ECO:0000256" key="1">
    <source>
        <dbReference type="ARBA" id="ARBA00022448"/>
    </source>
</evidence>
<dbReference type="PIRSF" id="PIRSF000207">
    <property type="entry name" value="SiR-FP_CysJ"/>
    <property type="match status" value="1"/>
</dbReference>
<dbReference type="InterPro" id="IPR008254">
    <property type="entry name" value="Flavodoxin/NO_synth"/>
</dbReference>
<dbReference type="Pfam" id="PF00258">
    <property type="entry name" value="Flavodoxin_1"/>
    <property type="match status" value="1"/>
</dbReference>
<feature type="domain" description="FAD-binding FR-type" evidence="15">
    <location>
        <begin position="247"/>
        <end position="461"/>
    </location>
</feature>
<keyword evidence="8 11" id="KW-0560">Oxidoreductase</keyword>
<dbReference type="GO" id="GO:0004783">
    <property type="term" value="F:sulfite reductase (NADPH) activity"/>
    <property type="evidence" value="ECO:0007669"/>
    <property type="project" value="UniProtKB-UniRule"/>
</dbReference>
<comment type="cofactor">
    <cofactor evidence="11 12 13">
        <name>FMN</name>
        <dbReference type="ChEBI" id="CHEBI:58210"/>
    </cofactor>
    <text evidence="11 12 13">Binds 1 FMN per subunit.</text>
</comment>
<dbReference type="FunFam" id="1.20.990.10:FF:000004">
    <property type="entry name" value="Sulfite reductase [NADPH] flavoprotein alpha-component"/>
    <property type="match status" value="1"/>
</dbReference>
<dbReference type="GO" id="GO:0010181">
    <property type="term" value="F:FMN binding"/>
    <property type="evidence" value="ECO:0007669"/>
    <property type="project" value="InterPro"/>
</dbReference>
<dbReference type="OrthoDB" id="9816402at2"/>
<evidence type="ECO:0000256" key="5">
    <source>
        <dbReference type="ARBA" id="ARBA00022827"/>
    </source>
</evidence>
<keyword evidence="7 11" id="KW-0249">Electron transport</keyword>